<evidence type="ECO:0000256" key="5">
    <source>
        <dbReference type="ARBA" id="ARBA00022606"/>
    </source>
</evidence>
<dbReference type="SMART" id="SM00388">
    <property type="entry name" value="HisKA"/>
    <property type="match status" value="1"/>
</dbReference>
<dbReference type="Gene3D" id="3.30.565.10">
    <property type="entry name" value="Histidine kinase-like ATPase, C-terminal domain"/>
    <property type="match status" value="1"/>
</dbReference>
<dbReference type="Proteomes" id="UP001567538">
    <property type="component" value="Unassembled WGS sequence"/>
</dbReference>
<dbReference type="Pfam" id="PF00360">
    <property type="entry name" value="PHY"/>
    <property type="match status" value="1"/>
</dbReference>
<dbReference type="PROSITE" id="PS50113">
    <property type="entry name" value="PAC"/>
    <property type="match status" value="1"/>
</dbReference>
<dbReference type="InterPro" id="IPR013767">
    <property type="entry name" value="PAS_fold"/>
</dbReference>
<keyword evidence="7" id="KW-0157">Chromophore</keyword>
<dbReference type="PROSITE" id="PS50046">
    <property type="entry name" value="PHYTOCHROME_2"/>
    <property type="match status" value="1"/>
</dbReference>
<dbReference type="CDD" id="cd00130">
    <property type="entry name" value="PAS"/>
    <property type="match status" value="2"/>
</dbReference>
<dbReference type="PRINTS" id="PR01033">
    <property type="entry name" value="PHYTOCHROME"/>
</dbReference>
<comment type="subunit">
    <text evidence="3">Homodimer.</text>
</comment>
<dbReference type="Gene3D" id="3.30.450.40">
    <property type="match status" value="1"/>
</dbReference>
<accession>A0ABD1IGH8</accession>
<organism evidence="15 16">
    <name type="scientific">Salvia divinorum</name>
    <name type="common">Maria pastora</name>
    <name type="synonym">Diviner's sage</name>
    <dbReference type="NCBI Taxonomy" id="28513"/>
    <lineage>
        <taxon>Eukaryota</taxon>
        <taxon>Viridiplantae</taxon>
        <taxon>Streptophyta</taxon>
        <taxon>Embryophyta</taxon>
        <taxon>Tracheophyta</taxon>
        <taxon>Spermatophyta</taxon>
        <taxon>Magnoliopsida</taxon>
        <taxon>eudicotyledons</taxon>
        <taxon>Gunneridae</taxon>
        <taxon>Pentapetalae</taxon>
        <taxon>asterids</taxon>
        <taxon>lamiids</taxon>
        <taxon>Lamiales</taxon>
        <taxon>Lamiaceae</taxon>
        <taxon>Nepetoideae</taxon>
        <taxon>Mentheae</taxon>
        <taxon>Salviinae</taxon>
        <taxon>Salvia</taxon>
        <taxon>Salvia subgen. Calosphace</taxon>
    </lineage>
</organism>
<dbReference type="InterPro" id="IPR003594">
    <property type="entry name" value="HATPase_dom"/>
</dbReference>
<evidence type="ECO:0000256" key="8">
    <source>
        <dbReference type="ARBA" id="ARBA00023015"/>
    </source>
</evidence>
<keyword evidence="16" id="KW-1185">Reference proteome</keyword>
<name>A0ABD1IGH8_SALDI</name>
<comment type="function">
    <text evidence="1">Regulatory photoreceptor which exists in two forms that are reversibly interconvertible by light: the Pr form that absorbs maximally in the red region of the spectrum and the Pfr form that absorbs maximally in the far-red region. Photoconversion of Pr to Pfr induces an array of morphogenic responses, whereas reconversion of Pfr to Pr cancels the induction of those responses. Pfr controls the expression of a number of nuclear genes including those encoding the small subunit of ribulose-bisphosphate carboxylase, chlorophyll A/B binding protein, protochlorophyllide reductase, rRNA, etc. It also controls the expression of its own gene(s) in a negative feedback fashion.</text>
</comment>
<feature type="domain" description="PAC" evidence="14">
    <location>
        <begin position="669"/>
        <end position="725"/>
    </location>
</feature>
<evidence type="ECO:0000313" key="16">
    <source>
        <dbReference type="Proteomes" id="UP001567538"/>
    </source>
</evidence>
<dbReference type="GO" id="GO:0004672">
    <property type="term" value="F:protein kinase activity"/>
    <property type="evidence" value="ECO:0007669"/>
    <property type="project" value="UniProtKB-ARBA"/>
</dbReference>
<evidence type="ECO:0000256" key="2">
    <source>
        <dbReference type="ARBA" id="ARBA00008235"/>
    </source>
</evidence>
<dbReference type="FunFam" id="3.30.450.20:FF:000034">
    <property type="entry name" value="Phytochrome"/>
    <property type="match status" value="1"/>
</dbReference>
<evidence type="ECO:0000259" key="14">
    <source>
        <dbReference type="PROSITE" id="PS50113"/>
    </source>
</evidence>
<dbReference type="Pfam" id="PF02518">
    <property type="entry name" value="HATPase_c"/>
    <property type="match status" value="1"/>
</dbReference>
<dbReference type="Pfam" id="PF00512">
    <property type="entry name" value="HisKA"/>
    <property type="match status" value="1"/>
</dbReference>
<dbReference type="Pfam" id="PF00989">
    <property type="entry name" value="PAS"/>
    <property type="match status" value="2"/>
</dbReference>
<dbReference type="InterPro" id="IPR036097">
    <property type="entry name" value="HisK_dim/P_sf"/>
</dbReference>
<evidence type="ECO:0000259" key="11">
    <source>
        <dbReference type="PROSITE" id="PS50046"/>
    </source>
</evidence>
<proteinExistence type="inferred from homology"/>
<feature type="domain" description="PAS" evidence="13">
    <location>
        <begin position="729"/>
        <end position="807"/>
    </location>
</feature>
<evidence type="ECO:0000256" key="4">
    <source>
        <dbReference type="ARBA" id="ARBA00022543"/>
    </source>
</evidence>
<dbReference type="SMART" id="SM00065">
    <property type="entry name" value="GAF"/>
    <property type="match status" value="1"/>
</dbReference>
<dbReference type="Pfam" id="PF08446">
    <property type="entry name" value="PAS_2"/>
    <property type="match status" value="1"/>
</dbReference>
<dbReference type="InterPro" id="IPR035965">
    <property type="entry name" value="PAS-like_dom_sf"/>
</dbReference>
<dbReference type="InterPro" id="IPR003018">
    <property type="entry name" value="GAF"/>
</dbReference>
<dbReference type="SMART" id="SM00091">
    <property type="entry name" value="PAS"/>
    <property type="match status" value="2"/>
</dbReference>
<keyword evidence="5" id="KW-0716">Sensory transduction</keyword>
<dbReference type="PANTHER" id="PTHR47876">
    <property type="entry name" value="OS08G0260000 PROTEIN"/>
    <property type="match status" value="1"/>
</dbReference>
<dbReference type="Pfam" id="PF01590">
    <property type="entry name" value="GAF"/>
    <property type="match status" value="1"/>
</dbReference>
<dbReference type="PROSITE" id="PS50109">
    <property type="entry name" value="HIS_KIN"/>
    <property type="match status" value="1"/>
</dbReference>
<dbReference type="InterPro" id="IPR000700">
    <property type="entry name" value="PAS-assoc_C"/>
</dbReference>
<keyword evidence="6" id="KW-0677">Repeat</keyword>
<evidence type="ECO:0000259" key="13">
    <source>
        <dbReference type="PROSITE" id="PS50112"/>
    </source>
</evidence>
<dbReference type="GO" id="GO:0009881">
    <property type="term" value="F:photoreceptor activity"/>
    <property type="evidence" value="ECO:0007669"/>
    <property type="project" value="UniProtKB-KW"/>
</dbReference>
<keyword evidence="9" id="KW-0804">Transcription</keyword>
<dbReference type="SUPFAM" id="SSF47384">
    <property type="entry name" value="Homodimeric domain of signal transducing histidine kinase"/>
    <property type="match status" value="1"/>
</dbReference>
<dbReference type="InterPro" id="IPR013654">
    <property type="entry name" value="PAS_2"/>
</dbReference>
<dbReference type="EMBL" id="JBEAFC010000002">
    <property type="protein sequence ID" value="KAL1567452.1"/>
    <property type="molecule type" value="Genomic_DNA"/>
</dbReference>
<evidence type="ECO:0000256" key="1">
    <source>
        <dbReference type="ARBA" id="ARBA00002479"/>
    </source>
</evidence>
<evidence type="ECO:0000256" key="10">
    <source>
        <dbReference type="ARBA" id="ARBA00023170"/>
    </source>
</evidence>
<dbReference type="InterPro" id="IPR000014">
    <property type="entry name" value="PAS"/>
</dbReference>
<evidence type="ECO:0000256" key="9">
    <source>
        <dbReference type="ARBA" id="ARBA00023163"/>
    </source>
</evidence>
<dbReference type="PANTHER" id="PTHR47876:SF3">
    <property type="entry name" value="PHYTOCHROME 1"/>
    <property type="match status" value="1"/>
</dbReference>
<evidence type="ECO:0000259" key="12">
    <source>
        <dbReference type="PROSITE" id="PS50109"/>
    </source>
</evidence>
<evidence type="ECO:0000256" key="7">
    <source>
        <dbReference type="ARBA" id="ARBA00022991"/>
    </source>
</evidence>
<feature type="domain" description="Histidine kinase" evidence="12">
    <location>
        <begin position="876"/>
        <end position="1096"/>
    </location>
</feature>
<dbReference type="InterPro" id="IPR001294">
    <property type="entry name" value="Phytochrome"/>
</dbReference>
<dbReference type="SUPFAM" id="SSF55785">
    <property type="entry name" value="PYP-like sensor domain (PAS domain)"/>
    <property type="match status" value="3"/>
</dbReference>
<dbReference type="InterPro" id="IPR016132">
    <property type="entry name" value="Phyto_chromo_attachment"/>
</dbReference>
<dbReference type="SUPFAM" id="SSF55781">
    <property type="entry name" value="GAF domain-like"/>
    <property type="match status" value="2"/>
</dbReference>
<dbReference type="NCBIfam" id="TIGR00229">
    <property type="entry name" value="sensory_box"/>
    <property type="match status" value="1"/>
</dbReference>
<evidence type="ECO:0000256" key="6">
    <source>
        <dbReference type="ARBA" id="ARBA00022737"/>
    </source>
</evidence>
<dbReference type="InterPro" id="IPR043150">
    <property type="entry name" value="Phytochrome_PHY_sf"/>
</dbReference>
<keyword evidence="10" id="KW-0675">Receptor</keyword>
<dbReference type="Gene3D" id="3.30.450.270">
    <property type="match status" value="1"/>
</dbReference>
<dbReference type="InterPro" id="IPR013515">
    <property type="entry name" value="Phytochrome_cen-reg"/>
</dbReference>
<evidence type="ECO:0000313" key="15">
    <source>
        <dbReference type="EMBL" id="KAL1567452.1"/>
    </source>
</evidence>
<protein>
    <submittedName>
        <fullName evidence="15">Phytochrome E-like isoform X1</fullName>
    </submittedName>
</protein>
<dbReference type="SUPFAM" id="SSF55874">
    <property type="entry name" value="ATPase domain of HSP90 chaperone/DNA topoisomerase II/histidine kinase"/>
    <property type="match status" value="1"/>
</dbReference>
<dbReference type="Gene3D" id="3.30.450.20">
    <property type="entry name" value="PAS domain"/>
    <property type="match status" value="3"/>
</dbReference>
<dbReference type="InterPro" id="IPR005467">
    <property type="entry name" value="His_kinase_dom"/>
</dbReference>
<sequence length="1099" mass="121705">MEFHTVKPSIPAAATSSSAASNVKTDEKTIALYNADAKLMAEFEQSGMSGNFFNYCKSVPFAPSTVSSEEEMTSYLTKIQRGGFVQSFGCTIAVEEPNFTVIGYSENCFHILGVEGVVIGGKLSMIGIDARSFFTTSSTASLAKAVGLREMSMLNPILVYSRSNRKPFYAILHRIDVGIVIDLEPGHGGDPAAVHAGAVTSQKLAMRAISRLQSLPEGDVGALCDAVVEDVQRLTGYDRVMAYKFHDDNHGEVVAEIRRSDLDPYLGLHYPATDIPQAVRFLFKQNRVRMIHDCKAKPVGIVQSEKLKQPLCLVNSILRAPYGCHTQYMVNMGSIASLVMAVMVKNDGSKKLWGLVVCHHTSPRYVPFPLRYACEFLMQAFGMQLYMEIQAASQMAEKKTIHMQTLLTDMLYRETPICIVTQSPNIMDLVKCDGAALCYGGKCWLLGVTPTEAQVDDIVEWLLSTLGDAMGLSTNSLVDAGYPQAALLGDAVCGLAAARIYTRDFLFWFRSHTAKEIKWGGAKQNPEDKDDCGKMHPRSSFNAFLEIAKSKSTPWETAEINAIHSLQIIMKDSFQESEDSGCKPGVNSDSEGAKVASEMARLIETSVAPVLGVDSSGLINGWNAKICELTGLELLEALGKSLVLDVVHDDSREVVQNLLARALEGKEDKNVEIQLKKFGMYAPNSVVYLLVNACTSRDYKNNIVGACFVGQDITAEKTTTNNISRMQGDYKAIIQSVNNVIPPIFASDENACCSEWNAVMEKLTGWMRHEIIGKTLPGEIFGSFCRLKGQDALTKFMILLYRAISGHDTEKLAFGFFNREGEHVEVYLTAYKRANESGQIFGCLCFLQPTLISQKESIIDKHEEKEELFLGKELAYITQEIKNPLNGIRFTHKLLQGSVASDDQKKFLETSNACERQILSIIDNTYVGSFEESMIELKVEEFLLGDIVNAILSQAMILLREKDLHLIHDIPEQIKNLCVYGDQMKLQLALSDLLLCIVDYAPSPDGWVEMEVSSGLKVIQDGNEYVHLKFRMAHPGQGLPHSLIEDMFGAEISNCTTQEGMVLNISEKLVGMMEGNVRYIREQNQCYFQTDIQLQSKIT</sequence>
<feature type="domain" description="PAS" evidence="13">
    <location>
        <begin position="595"/>
        <end position="666"/>
    </location>
</feature>
<comment type="similarity">
    <text evidence="2">Belongs to the phytochrome family.</text>
</comment>
<keyword evidence="4" id="KW-0600">Photoreceptor protein</keyword>
<dbReference type="InterPro" id="IPR029016">
    <property type="entry name" value="GAF-like_dom_sf"/>
</dbReference>
<dbReference type="InterPro" id="IPR036890">
    <property type="entry name" value="HATPase_C_sf"/>
</dbReference>
<dbReference type="AlphaFoldDB" id="A0ABD1IGH8"/>
<dbReference type="FunFam" id="3.30.450.270:FF:000001">
    <property type="entry name" value="Phytochrome"/>
    <property type="match status" value="1"/>
</dbReference>
<feature type="domain" description="Phytochrome chromophore attachment site" evidence="11">
    <location>
        <begin position="219"/>
        <end position="379"/>
    </location>
</feature>
<dbReference type="InterPro" id="IPR003661">
    <property type="entry name" value="HisK_dim/P_dom"/>
</dbReference>
<keyword evidence="8" id="KW-0805">Transcription regulation</keyword>
<dbReference type="CDD" id="cd00082">
    <property type="entry name" value="HisKA"/>
    <property type="match status" value="1"/>
</dbReference>
<reference evidence="15 16" key="1">
    <citation type="submission" date="2024-06" db="EMBL/GenBank/DDBJ databases">
        <title>A chromosome level genome sequence of Diviner's sage (Salvia divinorum).</title>
        <authorList>
            <person name="Ford S.A."/>
            <person name="Ro D.-K."/>
            <person name="Ness R.W."/>
            <person name="Phillips M.A."/>
        </authorList>
    </citation>
    <scope>NUCLEOTIDE SEQUENCE [LARGE SCALE GENOMIC DNA]</scope>
    <source>
        <strain evidence="15">SAF-2024a</strain>
        <tissue evidence="15">Leaf</tissue>
    </source>
</reference>
<evidence type="ECO:0000256" key="3">
    <source>
        <dbReference type="ARBA" id="ARBA00011738"/>
    </source>
</evidence>
<comment type="caution">
    <text evidence="15">The sequence shown here is derived from an EMBL/GenBank/DDBJ whole genome shotgun (WGS) entry which is preliminary data.</text>
</comment>
<gene>
    <name evidence="15" type="ORF">AAHA92_02929</name>
</gene>
<dbReference type="PROSITE" id="PS50112">
    <property type="entry name" value="PAS"/>
    <property type="match status" value="2"/>
</dbReference>